<proteinExistence type="predicted"/>
<keyword evidence="2" id="KW-1185">Reference proteome</keyword>
<sequence length="54" mass="6705">MKKFKYQSKNDRVQISIEFYSFKEIMNKAKKEARKVRRIIKNKKFPKIIEIKKK</sequence>
<dbReference type="RefSeq" id="WP_157964234.1">
    <property type="nucleotide sequence ID" value="NZ_BFBY01000004.1"/>
</dbReference>
<evidence type="ECO:0000313" key="1">
    <source>
        <dbReference type="EMBL" id="GBG04807.1"/>
    </source>
</evidence>
<evidence type="ECO:0000313" key="2">
    <source>
        <dbReference type="Proteomes" id="UP000257317"/>
    </source>
</evidence>
<protein>
    <submittedName>
        <fullName evidence="1">Uncharacterized protein</fullName>
    </submittedName>
</protein>
<reference evidence="2" key="1">
    <citation type="submission" date="2018-03" db="EMBL/GenBank/DDBJ databases">
        <title>New taxa in the Lactobacillus gasseri group.</title>
        <authorList>
            <person name="Tanizawa Y."/>
            <person name="Tohno M."/>
            <person name="Endo A."/>
            <person name="Arita M."/>
        </authorList>
    </citation>
    <scope>NUCLEOTIDE SEQUENCE [LARGE SCALE GENOMIC DNA]</scope>
    <source>
        <strain evidence="2">DSM 24759</strain>
    </source>
</reference>
<dbReference type="Proteomes" id="UP000257317">
    <property type="component" value="Unassembled WGS sequence"/>
</dbReference>
<dbReference type="EMBL" id="BFBY01000004">
    <property type="protein sequence ID" value="GBG04807.1"/>
    <property type="molecule type" value="Genomic_DNA"/>
</dbReference>
<name>A0A2Z6TPV4_9LACO</name>
<accession>A0A2Z6TPV4</accession>
<gene>
    <name evidence="1" type="ORF">LrDSM24759_07210</name>
</gene>
<comment type="caution">
    <text evidence="1">The sequence shown here is derived from an EMBL/GenBank/DDBJ whole genome shotgun (WGS) entry which is preliminary data.</text>
</comment>
<dbReference type="AlphaFoldDB" id="A0A2Z6TPV4"/>
<organism evidence="1 2">
    <name type="scientific">Lactobacillus rodentium</name>
    <dbReference type="NCBI Taxonomy" id="947835"/>
    <lineage>
        <taxon>Bacteria</taxon>
        <taxon>Bacillati</taxon>
        <taxon>Bacillota</taxon>
        <taxon>Bacilli</taxon>
        <taxon>Lactobacillales</taxon>
        <taxon>Lactobacillaceae</taxon>
        <taxon>Lactobacillus</taxon>
    </lineage>
</organism>